<organism evidence="3">
    <name type="scientific">Amphimedon queenslandica</name>
    <name type="common">Sponge</name>
    <dbReference type="NCBI Taxonomy" id="400682"/>
    <lineage>
        <taxon>Eukaryota</taxon>
        <taxon>Metazoa</taxon>
        <taxon>Porifera</taxon>
        <taxon>Demospongiae</taxon>
        <taxon>Heteroscleromorpha</taxon>
        <taxon>Haplosclerida</taxon>
        <taxon>Niphatidae</taxon>
        <taxon>Amphimedon</taxon>
    </lineage>
</organism>
<dbReference type="KEGG" id="aqu:100636768"/>
<dbReference type="EnsemblMetazoa" id="Aqu2.1.00394_001">
    <property type="protein sequence ID" value="Aqu2.1.00394_001"/>
    <property type="gene ID" value="Aqu2.1.00394"/>
</dbReference>
<gene>
    <name evidence="3" type="primary">100636768</name>
</gene>
<dbReference type="AlphaFoldDB" id="A0A1X7SEA9"/>
<dbReference type="Gene3D" id="2.40.50.140">
    <property type="entry name" value="Nucleic acid-binding proteins"/>
    <property type="match status" value="1"/>
</dbReference>
<feature type="region of interest" description="Disordered" evidence="1">
    <location>
        <begin position="1"/>
        <end position="26"/>
    </location>
</feature>
<dbReference type="InterPro" id="IPR012340">
    <property type="entry name" value="NA-bd_OB-fold"/>
</dbReference>
<protein>
    <recommendedName>
        <fullName evidence="2">26S proteasome regulatory subunit 7-like OB domain-containing protein</fullName>
    </recommendedName>
</protein>
<dbReference type="eggNOG" id="KOG0729">
    <property type="taxonomic scope" value="Eukaryota"/>
</dbReference>
<reference evidence="4" key="1">
    <citation type="journal article" date="2010" name="Nature">
        <title>The Amphimedon queenslandica genome and the evolution of animal complexity.</title>
        <authorList>
            <person name="Srivastava M."/>
            <person name="Simakov O."/>
            <person name="Chapman J."/>
            <person name="Fahey B."/>
            <person name="Gauthier M.E."/>
            <person name="Mitros T."/>
            <person name="Richards G.S."/>
            <person name="Conaco C."/>
            <person name="Dacre M."/>
            <person name="Hellsten U."/>
            <person name="Larroux C."/>
            <person name="Putnam N.H."/>
            <person name="Stanke M."/>
            <person name="Adamska M."/>
            <person name="Darling A."/>
            <person name="Degnan S.M."/>
            <person name="Oakley T.H."/>
            <person name="Plachetzki D.C."/>
            <person name="Zhai Y."/>
            <person name="Adamski M."/>
            <person name="Calcino A."/>
            <person name="Cummins S.F."/>
            <person name="Goodstein D.M."/>
            <person name="Harris C."/>
            <person name="Jackson D.J."/>
            <person name="Leys S.P."/>
            <person name="Shu S."/>
            <person name="Woodcroft B.J."/>
            <person name="Vervoort M."/>
            <person name="Kosik K.S."/>
            <person name="Manning G."/>
            <person name="Degnan B.M."/>
            <person name="Rokhsar D.S."/>
        </authorList>
    </citation>
    <scope>NUCLEOTIDE SEQUENCE [LARGE SCALE GENOMIC DNA]</scope>
</reference>
<feature type="domain" description="26S proteasome regulatory subunit 7-like OB" evidence="2">
    <location>
        <begin position="88"/>
        <end position="142"/>
    </location>
</feature>
<dbReference type="Pfam" id="PF21236">
    <property type="entry name" value="OB_PRS7"/>
    <property type="match status" value="1"/>
</dbReference>
<dbReference type="OrthoDB" id="1664597at2759"/>
<keyword evidence="4" id="KW-1185">Reference proteome</keyword>
<dbReference type="STRING" id="400682.A0A1X7SEA9"/>
<evidence type="ECO:0000313" key="4">
    <source>
        <dbReference type="Proteomes" id="UP000007879"/>
    </source>
</evidence>
<feature type="compositionally biased region" description="Basic and acidic residues" evidence="1">
    <location>
        <begin position="1"/>
        <end position="14"/>
    </location>
</feature>
<sequence>MPDYLGKDQRRTKEGEDEEEKPITSLDEGDIQILKTYGTGPYAKPIKKIEDDIQDHIKKVNELAGIKESDTGLAVPSLWDLPADKQALQSEEPLQVARCTKIIDADTDHPKYVIHVKQFAKFVVNLHKNLAPTDIEEGMRVG</sequence>
<name>A0A1X7SEA9_AMPQE</name>
<dbReference type="InterPro" id="IPR048723">
    <property type="entry name" value="OB_PRS7"/>
</dbReference>
<dbReference type="Proteomes" id="UP000007879">
    <property type="component" value="Unassembled WGS sequence"/>
</dbReference>
<evidence type="ECO:0000259" key="2">
    <source>
        <dbReference type="Pfam" id="PF21236"/>
    </source>
</evidence>
<evidence type="ECO:0000256" key="1">
    <source>
        <dbReference type="SAM" id="MobiDB-lite"/>
    </source>
</evidence>
<dbReference type="EnsemblMetazoa" id="XM_003392090.3">
    <property type="protein sequence ID" value="XP_003392138.1"/>
    <property type="gene ID" value="LOC100636768"/>
</dbReference>
<dbReference type="InParanoid" id="A0A1X7SEA9"/>
<accession>A0A1X7SEA9</accession>
<reference evidence="3" key="2">
    <citation type="submission" date="2017-05" db="UniProtKB">
        <authorList>
            <consortium name="EnsemblMetazoa"/>
        </authorList>
    </citation>
    <scope>IDENTIFICATION</scope>
</reference>
<proteinExistence type="predicted"/>
<evidence type="ECO:0000313" key="3">
    <source>
        <dbReference type="EnsemblMetazoa" id="Aqu2.1.00394_001"/>
    </source>
</evidence>